<feature type="transmembrane region" description="Helical" evidence="2">
    <location>
        <begin position="345"/>
        <end position="372"/>
    </location>
</feature>
<name>A0A1H0C9U6_9FIRM</name>
<dbReference type="RefSeq" id="WP_092641018.1">
    <property type="nucleotide sequence ID" value="NZ_FNID01000022.1"/>
</dbReference>
<feature type="compositionally biased region" description="Low complexity" evidence="1">
    <location>
        <begin position="17"/>
        <end position="27"/>
    </location>
</feature>
<dbReference type="InterPro" id="IPR003675">
    <property type="entry name" value="Rce1/LyrA-like_dom"/>
</dbReference>
<keyword evidence="4" id="KW-0645">Protease</keyword>
<feature type="domain" description="CAAX prenyl protease 2/Lysostaphin resistance protein A-like" evidence="3">
    <location>
        <begin position="198"/>
        <end position="284"/>
    </location>
</feature>
<evidence type="ECO:0000313" key="4">
    <source>
        <dbReference type="EMBL" id="SDN54694.1"/>
    </source>
</evidence>
<feature type="transmembrane region" description="Helical" evidence="2">
    <location>
        <begin position="110"/>
        <end position="130"/>
    </location>
</feature>
<dbReference type="GO" id="GO:0006508">
    <property type="term" value="P:proteolysis"/>
    <property type="evidence" value="ECO:0007669"/>
    <property type="project" value="UniProtKB-KW"/>
</dbReference>
<dbReference type="GO" id="GO:0080120">
    <property type="term" value="P:CAAX-box protein maturation"/>
    <property type="evidence" value="ECO:0007669"/>
    <property type="project" value="UniProtKB-ARBA"/>
</dbReference>
<keyword evidence="2" id="KW-1133">Transmembrane helix</keyword>
<dbReference type="AlphaFoldDB" id="A0A1H0C9U6"/>
<dbReference type="STRING" id="258515.SAMN05192585_12236"/>
<feature type="region of interest" description="Disordered" evidence="1">
    <location>
        <begin position="1"/>
        <end position="27"/>
    </location>
</feature>
<keyword evidence="4" id="KW-0378">Hydrolase</keyword>
<feature type="transmembrane region" description="Helical" evidence="2">
    <location>
        <begin position="76"/>
        <end position="98"/>
    </location>
</feature>
<evidence type="ECO:0000313" key="5">
    <source>
        <dbReference type="Proteomes" id="UP000199182"/>
    </source>
</evidence>
<accession>A0A1H0C9U6</accession>
<reference evidence="4 5" key="1">
    <citation type="submission" date="2016-10" db="EMBL/GenBank/DDBJ databases">
        <authorList>
            <person name="de Groot N.N."/>
        </authorList>
    </citation>
    <scope>NUCLEOTIDE SEQUENCE [LARGE SCALE GENOMIC DNA]</scope>
    <source>
        <strain evidence="4 5">CGMCC 1.5012</strain>
    </source>
</reference>
<keyword evidence="2" id="KW-0812">Transmembrane</keyword>
<feature type="transmembrane region" description="Helical" evidence="2">
    <location>
        <begin position="256"/>
        <end position="279"/>
    </location>
</feature>
<dbReference type="OrthoDB" id="3429192at2"/>
<dbReference type="Proteomes" id="UP000199182">
    <property type="component" value="Unassembled WGS sequence"/>
</dbReference>
<dbReference type="PANTHER" id="PTHR36435">
    <property type="entry name" value="SLR1288 PROTEIN"/>
    <property type="match status" value="1"/>
</dbReference>
<organism evidence="4 5">
    <name type="scientific">Acetanaerobacterium elongatum</name>
    <dbReference type="NCBI Taxonomy" id="258515"/>
    <lineage>
        <taxon>Bacteria</taxon>
        <taxon>Bacillati</taxon>
        <taxon>Bacillota</taxon>
        <taxon>Clostridia</taxon>
        <taxon>Eubacteriales</taxon>
        <taxon>Oscillospiraceae</taxon>
        <taxon>Acetanaerobacterium</taxon>
    </lineage>
</organism>
<feature type="transmembrane region" description="Helical" evidence="2">
    <location>
        <begin position="299"/>
        <end position="324"/>
    </location>
</feature>
<feature type="transmembrane region" description="Helical" evidence="2">
    <location>
        <begin position="232"/>
        <end position="249"/>
    </location>
</feature>
<evidence type="ECO:0000256" key="1">
    <source>
        <dbReference type="SAM" id="MobiDB-lite"/>
    </source>
</evidence>
<evidence type="ECO:0000259" key="3">
    <source>
        <dbReference type="Pfam" id="PF02517"/>
    </source>
</evidence>
<dbReference type="PANTHER" id="PTHR36435:SF1">
    <property type="entry name" value="CAAX AMINO TERMINAL PROTEASE FAMILY PROTEIN"/>
    <property type="match status" value="1"/>
</dbReference>
<keyword evidence="2" id="KW-0472">Membrane</keyword>
<keyword evidence="5" id="KW-1185">Reference proteome</keyword>
<proteinExistence type="predicted"/>
<dbReference type="EMBL" id="FNID01000022">
    <property type="protein sequence ID" value="SDN54694.1"/>
    <property type="molecule type" value="Genomic_DNA"/>
</dbReference>
<dbReference type="InterPro" id="IPR052710">
    <property type="entry name" value="CAAX_protease"/>
</dbReference>
<dbReference type="Pfam" id="PF02517">
    <property type="entry name" value="Rce1-like"/>
    <property type="match status" value="1"/>
</dbReference>
<feature type="transmembrane region" description="Helical" evidence="2">
    <location>
        <begin position="195"/>
        <end position="212"/>
    </location>
</feature>
<gene>
    <name evidence="4" type="ORF">SAMN05192585_12236</name>
</gene>
<evidence type="ECO:0000256" key="2">
    <source>
        <dbReference type="SAM" id="Phobius"/>
    </source>
</evidence>
<dbReference type="GO" id="GO:0004175">
    <property type="term" value="F:endopeptidase activity"/>
    <property type="evidence" value="ECO:0007669"/>
    <property type="project" value="UniProtKB-ARBA"/>
</dbReference>
<protein>
    <submittedName>
        <fullName evidence="4">Membrane protease YdiL, CAAX protease family</fullName>
    </submittedName>
</protein>
<feature type="transmembrane region" description="Helical" evidence="2">
    <location>
        <begin position="150"/>
        <end position="183"/>
    </location>
</feature>
<sequence length="377" mass="41813">MAGYSPYDPNQPAQGQNGYQNPYPSNGYNPPPQGYTTCYVHQQYTFVQGYGFMLPTPEDTERTELSRQSRQLGLSLFIYFLLLLFIKPVASSLTLFLIRLFISNFPTDKSALITLLWFYPLVILLPFWVFKHYTGIPTHAALPMRVPRFGIVFPGIFILLALTAVGTFAMNALSSLLSLAGLYVKQNSVPLPEDVGGIVLYMLNFVLIAPVVEELVFRGFVMQPLRRFGDGFALIVSSLVFALLHVNLLKLPYAFLCGLCIGYFVLRTGSLLAGMVLHFTNNLFVTVGDLLTRRLSPQLYTLSQSIMLAVFLLTGIIAAIALVRRKPGMFTVMPSETALNERTKLGVMLGSVPMVLIYIAVGVMILTSFAFIGASTW</sequence>